<evidence type="ECO:0000313" key="3">
    <source>
        <dbReference type="EMBL" id="CAG5073905.1"/>
    </source>
</evidence>
<proteinExistence type="predicted"/>
<reference evidence="3" key="1">
    <citation type="submission" date="2021-04" db="EMBL/GenBank/DDBJ databases">
        <authorList>
            <person name="Chebbi M.A.C M."/>
        </authorList>
    </citation>
    <scope>NUCLEOTIDE SEQUENCE</scope>
</reference>
<dbReference type="OrthoDB" id="7692812at2759"/>
<feature type="transmembrane region" description="Helical" evidence="2">
    <location>
        <begin position="7"/>
        <end position="28"/>
    </location>
</feature>
<evidence type="ECO:0000256" key="1">
    <source>
        <dbReference type="SAM" id="MobiDB-lite"/>
    </source>
</evidence>
<dbReference type="Proteomes" id="UP000786811">
    <property type="component" value="Unassembled WGS sequence"/>
</dbReference>
<evidence type="ECO:0000256" key="2">
    <source>
        <dbReference type="SAM" id="Phobius"/>
    </source>
</evidence>
<keyword evidence="4" id="KW-1185">Reference proteome</keyword>
<name>A0A8J2H514_COTCN</name>
<sequence>MDGRMSLGINVSIIIILIIFAVILVLPFRLLLDTNYEDTHANTLSNDNNKNNIDGVDEEEMKIPEEKIDFAKLKLCPYKYQMIIESIFVDYYDKNCTYKLDSIESGSKTITNDNDNETEETTKSGTNLSSPSFRIIRPKSVPVTDYILIMMLVFSVIGAFVEYLRIRFINTQDPTSSVESTLIPRRQSIVDLMLPRKCISREQLLKTQMSLDVPMGCQRSAVRVSGTSTPPLIRRSSFPAFVTKEHGLIGDSTPPRSPRRPSTSVNDTEGFTSHHRSRLIRRH</sequence>
<feature type="region of interest" description="Disordered" evidence="1">
    <location>
        <begin position="108"/>
        <end position="128"/>
    </location>
</feature>
<feature type="region of interest" description="Disordered" evidence="1">
    <location>
        <begin position="246"/>
        <end position="283"/>
    </location>
</feature>
<protein>
    <submittedName>
        <fullName evidence="3">Uncharacterized protein</fullName>
    </submittedName>
</protein>
<evidence type="ECO:0000313" key="4">
    <source>
        <dbReference type="Proteomes" id="UP000786811"/>
    </source>
</evidence>
<accession>A0A8J2H514</accession>
<dbReference type="EMBL" id="CAJNRD030001114">
    <property type="protein sequence ID" value="CAG5073905.1"/>
    <property type="molecule type" value="Genomic_DNA"/>
</dbReference>
<feature type="compositionally biased region" description="Basic residues" evidence="1">
    <location>
        <begin position="273"/>
        <end position="283"/>
    </location>
</feature>
<keyword evidence="2" id="KW-0812">Transmembrane</keyword>
<keyword evidence="2" id="KW-0472">Membrane</keyword>
<comment type="caution">
    <text evidence="3">The sequence shown here is derived from an EMBL/GenBank/DDBJ whole genome shotgun (WGS) entry which is preliminary data.</text>
</comment>
<keyword evidence="2" id="KW-1133">Transmembrane helix</keyword>
<dbReference type="AlphaFoldDB" id="A0A8J2H514"/>
<feature type="transmembrane region" description="Helical" evidence="2">
    <location>
        <begin position="146"/>
        <end position="164"/>
    </location>
</feature>
<gene>
    <name evidence="3" type="ORF">HICCMSTLAB_LOCUS677</name>
</gene>
<organism evidence="3 4">
    <name type="scientific">Cotesia congregata</name>
    <name type="common">Parasitoid wasp</name>
    <name type="synonym">Apanteles congregatus</name>
    <dbReference type="NCBI Taxonomy" id="51543"/>
    <lineage>
        <taxon>Eukaryota</taxon>
        <taxon>Metazoa</taxon>
        <taxon>Ecdysozoa</taxon>
        <taxon>Arthropoda</taxon>
        <taxon>Hexapoda</taxon>
        <taxon>Insecta</taxon>
        <taxon>Pterygota</taxon>
        <taxon>Neoptera</taxon>
        <taxon>Endopterygota</taxon>
        <taxon>Hymenoptera</taxon>
        <taxon>Apocrita</taxon>
        <taxon>Ichneumonoidea</taxon>
        <taxon>Braconidae</taxon>
        <taxon>Microgastrinae</taxon>
        <taxon>Cotesia</taxon>
    </lineage>
</organism>